<protein>
    <recommendedName>
        <fullName evidence="2">Nucleotidyl transferase AbiEii/AbiGii toxin family protein</fullName>
    </recommendedName>
</protein>
<accession>X0SU22</accession>
<proteinExistence type="predicted"/>
<dbReference type="AlphaFoldDB" id="X0SU22"/>
<sequence length="198" mass="22717">MKRVYNIQRLAEKHGFQEDEIEKVCRISDILEDISAIPYLTERLSLYGGTALNLIHFPNIPRLSVDIDFNYRHVDEGKDWGDVRDNIDTSFKQVLSQQKYRDEDIKIDPSYPLSRFTVRYISRLEDRDSFKIETGYMRRIPLLREDAHMKFHHIGTGKGCSRAADRGTGGAIEGREAEAGGAESVGKLVLRVPMMLDI</sequence>
<dbReference type="Gene3D" id="3.10.450.620">
    <property type="entry name" value="JHP933, nucleotidyltransferase-like core domain"/>
    <property type="match status" value="1"/>
</dbReference>
<evidence type="ECO:0000313" key="1">
    <source>
        <dbReference type="EMBL" id="GAF79432.1"/>
    </source>
</evidence>
<comment type="caution">
    <text evidence="1">The sequence shown here is derived from an EMBL/GenBank/DDBJ whole genome shotgun (WGS) entry which is preliminary data.</text>
</comment>
<reference evidence="1" key="1">
    <citation type="journal article" date="2014" name="Front. Microbiol.">
        <title>High frequency of phylogenetically diverse reductive dehalogenase-homologous genes in deep subseafloor sedimentary metagenomes.</title>
        <authorList>
            <person name="Kawai M."/>
            <person name="Futagami T."/>
            <person name="Toyoda A."/>
            <person name="Takaki Y."/>
            <person name="Nishi S."/>
            <person name="Hori S."/>
            <person name="Arai W."/>
            <person name="Tsubouchi T."/>
            <person name="Morono Y."/>
            <person name="Uchiyama I."/>
            <person name="Ito T."/>
            <person name="Fujiyama A."/>
            <person name="Inagaki F."/>
            <person name="Takami H."/>
        </authorList>
    </citation>
    <scope>NUCLEOTIDE SEQUENCE</scope>
    <source>
        <strain evidence="1">Expedition CK06-06</strain>
    </source>
</reference>
<dbReference type="InterPro" id="IPR014942">
    <property type="entry name" value="AbiEii"/>
</dbReference>
<dbReference type="EMBL" id="BARS01008481">
    <property type="protein sequence ID" value="GAF79432.1"/>
    <property type="molecule type" value="Genomic_DNA"/>
</dbReference>
<name>X0SU22_9ZZZZ</name>
<gene>
    <name evidence="1" type="ORF">S01H1_16162</name>
</gene>
<organism evidence="1">
    <name type="scientific">marine sediment metagenome</name>
    <dbReference type="NCBI Taxonomy" id="412755"/>
    <lineage>
        <taxon>unclassified sequences</taxon>
        <taxon>metagenomes</taxon>
        <taxon>ecological metagenomes</taxon>
    </lineage>
</organism>
<evidence type="ECO:0008006" key="2">
    <source>
        <dbReference type="Google" id="ProtNLM"/>
    </source>
</evidence>
<dbReference type="Pfam" id="PF08843">
    <property type="entry name" value="AbiEii"/>
    <property type="match status" value="1"/>
</dbReference>